<accession>A0A178HJL7</accession>
<organism evidence="3 4">
    <name type="scientific">Devosia elaeis</name>
    <dbReference type="NCBI Taxonomy" id="1770058"/>
    <lineage>
        <taxon>Bacteria</taxon>
        <taxon>Pseudomonadati</taxon>
        <taxon>Pseudomonadota</taxon>
        <taxon>Alphaproteobacteria</taxon>
        <taxon>Hyphomicrobiales</taxon>
        <taxon>Devosiaceae</taxon>
        <taxon>Devosia</taxon>
    </lineage>
</organism>
<evidence type="ECO:0000313" key="3">
    <source>
        <dbReference type="EMBL" id="OAM72987.1"/>
    </source>
</evidence>
<reference evidence="3 4" key="1">
    <citation type="submission" date="2016-03" db="EMBL/GenBank/DDBJ databases">
        <title>Genome sequencing of Devosia sp. S37.</title>
        <authorList>
            <person name="Mohd Nor M."/>
        </authorList>
    </citation>
    <scope>NUCLEOTIDE SEQUENCE [LARGE SCALE GENOMIC DNA]</scope>
    <source>
        <strain evidence="3 4">S37</strain>
    </source>
</reference>
<feature type="transmembrane region" description="Helical" evidence="1">
    <location>
        <begin position="353"/>
        <end position="373"/>
    </location>
</feature>
<dbReference type="STRING" id="1770058.A3840_18870"/>
<dbReference type="RefSeq" id="WP_067460798.1">
    <property type="nucleotide sequence ID" value="NZ_LVVY01000151.1"/>
</dbReference>
<feature type="transmembrane region" description="Helical" evidence="1">
    <location>
        <begin position="168"/>
        <end position="189"/>
    </location>
</feature>
<dbReference type="AlphaFoldDB" id="A0A178HJL7"/>
<dbReference type="InterPro" id="IPR002823">
    <property type="entry name" value="DUF112_TM"/>
</dbReference>
<feature type="transmembrane region" description="Helical" evidence="1">
    <location>
        <begin position="30"/>
        <end position="51"/>
    </location>
</feature>
<feature type="transmembrane region" description="Helical" evidence="1">
    <location>
        <begin position="107"/>
        <end position="130"/>
    </location>
</feature>
<feature type="domain" description="DUF112" evidence="2">
    <location>
        <begin position="18"/>
        <end position="437"/>
    </location>
</feature>
<feature type="transmembrane region" description="Helical" evidence="1">
    <location>
        <begin position="409"/>
        <end position="425"/>
    </location>
</feature>
<sequence length="499" mass="51796">MFEPLIGGFATAFSLTNLMAAGAGVLLGTLAGVLPGLGIAGTVAVLLPLTYSLDPLTALILISGVFFGSQYGGSTTSILVNIPGEATSVVTAIDGHAMAQKGKAGKALGIAAIGSFVAGTMGIVALSFSAPTIARAALAFGPPEYFAVAVLGLVILASTFSKSPMRSLLMIIVGMMIGTIGLDPVLGASRFTMEFRVLDKGIDFVVMLMGVFGLAEIFAEIGRANERRESSSFAFRDLYPNRKELAQSAGPIVRGGVIGFLMGLIPGPSAIIATFASYAVEKRVSRTPDEFGKGALAGVAGPESANNSAMYAQMVPLISLGIPFSASMALLLSGFVIHGLTPGPLLMVTNPDIFWGLIASLYIGNVMLLIINLPLVGVFASVLRVRFSILLPLVTIVMFAGAYSINNSLFDLAVLLVFGIVGFFFRQAGLDLTALVLGAFLGPMIESSLTQALSMSNGSFAIFFTRPISGTILLVAIGLLVIALGLAARRWRTNEKPGI</sequence>
<feature type="transmembrane region" description="Helical" evidence="1">
    <location>
        <begin position="136"/>
        <end position="156"/>
    </location>
</feature>
<dbReference type="PANTHER" id="PTHR35342">
    <property type="entry name" value="TRICARBOXYLIC TRANSPORT PROTEIN"/>
    <property type="match status" value="1"/>
</dbReference>
<feature type="transmembrane region" description="Helical" evidence="1">
    <location>
        <begin position="201"/>
        <end position="219"/>
    </location>
</feature>
<keyword evidence="1" id="KW-0812">Transmembrane</keyword>
<feature type="transmembrane region" description="Helical" evidence="1">
    <location>
        <begin position="317"/>
        <end position="341"/>
    </location>
</feature>
<evidence type="ECO:0000256" key="1">
    <source>
        <dbReference type="SAM" id="Phobius"/>
    </source>
</evidence>
<keyword evidence="1" id="KW-0472">Membrane</keyword>
<feature type="transmembrane region" description="Helical" evidence="1">
    <location>
        <begin position="460"/>
        <end position="487"/>
    </location>
</feature>
<dbReference type="PANTHER" id="PTHR35342:SF5">
    <property type="entry name" value="TRICARBOXYLIC TRANSPORT PROTEIN"/>
    <property type="match status" value="1"/>
</dbReference>
<dbReference type="OrthoDB" id="7912266at2"/>
<keyword evidence="4" id="KW-1185">Reference proteome</keyword>
<comment type="caution">
    <text evidence="3">The sequence shown here is derived from an EMBL/GenBank/DDBJ whole genome shotgun (WGS) entry which is preliminary data.</text>
</comment>
<protein>
    <submittedName>
        <fullName evidence="3">Transporter</fullName>
    </submittedName>
</protein>
<keyword evidence="1" id="KW-1133">Transmembrane helix</keyword>
<dbReference type="Proteomes" id="UP000078389">
    <property type="component" value="Unassembled WGS sequence"/>
</dbReference>
<dbReference type="Pfam" id="PF01970">
    <property type="entry name" value="TctA"/>
    <property type="match status" value="1"/>
</dbReference>
<evidence type="ECO:0000313" key="4">
    <source>
        <dbReference type="Proteomes" id="UP000078389"/>
    </source>
</evidence>
<evidence type="ECO:0000259" key="2">
    <source>
        <dbReference type="Pfam" id="PF01970"/>
    </source>
</evidence>
<feature type="transmembrane region" description="Helical" evidence="1">
    <location>
        <begin position="432"/>
        <end position="454"/>
    </location>
</feature>
<proteinExistence type="predicted"/>
<gene>
    <name evidence="3" type="ORF">A3840_18870</name>
</gene>
<dbReference type="EMBL" id="LVVY01000151">
    <property type="protein sequence ID" value="OAM72987.1"/>
    <property type="molecule type" value="Genomic_DNA"/>
</dbReference>
<feature type="transmembrane region" description="Helical" evidence="1">
    <location>
        <begin position="385"/>
        <end position="403"/>
    </location>
</feature>
<name>A0A178HJL7_9HYPH</name>